<keyword evidence="1" id="KW-0732">Signal</keyword>
<evidence type="ECO:0008006" key="4">
    <source>
        <dbReference type="Google" id="ProtNLM"/>
    </source>
</evidence>
<evidence type="ECO:0000313" key="3">
    <source>
        <dbReference type="Proteomes" id="UP000502415"/>
    </source>
</evidence>
<feature type="chain" id="PRO_5031433442" description="Lipoprotein" evidence="1">
    <location>
        <begin position="20"/>
        <end position="201"/>
    </location>
</feature>
<organism evidence="2 3">
    <name type="scientific">Massilia forsythiae</name>
    <dbReference type="NCBI Taxonomy" id="2728020"/>
    <lineage>
        <taxon>Bacteria</taxon>
        <taxon>Pseudomonadati</taxon>
        <taxon>Pseudomonadota</taxon>
        <taxon>Betaproteobacteria</taxon>
        <taxon>Burkholderiales</taxon>
        <taxon>Oxalobacteraceae</taxon>
        <taxon>Telluria group</taxon>
        <taxon>Massilia</taxon>
    </lineage>
</organism>
<dbReference type="EMBL" id="CP051685">
    <property type="protein sequence ID" value="QJE00361.1"/>
    <property type="molecule type" value="Genomic_DNA"/>
</dbReference>
<dbReference type="KEGG" id="mfy:HH212_10280"/>
<dbReference type="AlphaFoldDB" id="A0A7Z2VVR5"/>
<evidence type="ECO:0000313" key="2">
    <source>
        <dbReference type="EMBL" id="QJE00361.1"/>
    </source>
</evidence>
<dbReference type="Proteomes" id="UP000502415">
    <property type="component" value="Chromosome"/>
</dbReference>
<accession>A0A7Z2VVR5</accession>
<dbReference type="PROSITE" id="PS51257">
    <property type="entry name" value="PROKAR_LIPOPROTEIN"/>
    <property type="match status" value="1"/>
</dbReference>
<name>A0A7Z2VVR5_9BURK</name>
<gene>
    <name evidence="2" type="ORF">HH212_10280</name>
</gene>
<proteinExistence type="predicted"/>
<feature type="signal peptide" evidence="1">
    <location>
        <begin position="1"/>
        <end position="19"/>
    </location>
</feature>
<protein>
    <recommendedName>
        <fullName evidence="4">Lipoprotein</fullName>
    </recommendedName>
</protein>
<dbReference type="RefSeq" id="WP_170202393.1">
    <property type="nucleotide sequence ID" value="NZ_CP051685.1"/>
</dbReference>
<sequence length="201" mass="20151">MKSSILRAGVALACALGLAACGGSSGDLPLSVTISGVTKDGLVLQNNGGDDLAIGAGVTTATFSKYVSTDDKFKIAVKKDASGKDVLPSNVSSCTITNGEARANYYTYNRAIVSCTINQHDLIVAINGLTGSGLVVLNGSDRKTVNAGATTVTMDKVNEDGPYGVTILQQPSGQTCTVANGSGIVGAVNVTTVSVNCAASA</sequence>
<evidence type="ECO:0000256" key="1">
    <source>
        <dbReference type="SAM" id="SignalP"/>
    </source>
</evidence>
<reference evidence="2 3" key="1">
    <citation type="submission" date="2020-04" db="EMBL/GenBank/DDBJ databases">
        <title>Genome sequencing of novel species.</title>
        <authorList>
            <person name="Heo J."/>
            <person name="Kim S.-J."/>
            <person name="Kim J.-S."/>
            <person name="Hong S.-B."/>
            <person name="Kwon S.-W."/>
        </authorList>
    </citation>
    <scope>NUCLEOTIDE SEQUENCE [LARGE SCALE GENOMIC DNA]</scope>
    <source>
        <strain evidence="2 3">GN2-R2</strain>
    </source>
</reference>
<keyword evidence="3" id="KW-1185">Reference proteome</keyword>